<evidence type="ECO:0000313" key="1">
    <source>
        <dbReference type="EMBL" id="BDG71178.1"/>
    </source>
</evidence>
<dbReference type="RefSeq" id="WP_244458466.1">
    <property type="nucleotide sequence ID" value="NZ_AP025637.1"/>
</dbReference>
<dbReference type="Proteomes" id="UP000831327">
    <property type="component" value="Chromosome"/>
</dbReference>
<sequence length="61" mass="6706">MNDPDHGFPLQHLRLMRRGLAEAMKDSTEPPTHTEVATLAAVHQAIAALEAVIAERAHDPR</sequence>
<dbReference type="EMBL" id="AP025637">
    <property type="protein sequence ID" value="BDG71178.1"/>
    <property type="molecule type" value="Genomic_DNA"/>
</dbReference>
<reference evidence="1 2" key="1">
    <citation type="journal article" date="2016" name="Microbes Environ.">
        <title>Phylogenetically diverse aerobic anoxygenic phototrophic bacteria isolated from epilithic biofilms in Tama river, Japan.</title>
        <authorList>
            <person name="Hirose S."/>
            <person name="Matsuura K."/>
            <person name="Haruta S."/>
        </authorList>
    </citation>
    <scope>NUCLEOTIDE SEQUENCE [LARGE SCALE GENOMIC DNA]</scope>
    <source>
        <strain evidence="1 2">S08</strain>
    </source>
</reference>
<evidence type="ECO:0000313" key="2">
    <source>
        <dbReference type="Proteomes" id="UP000831327"/>
    </source>
</evidence>
<proteinExistence type="predicted"/>
<accession>A0ABM7Y083</accession>
<keyword evidence="2" id="KW-1185">Reference proteome</keyword>
<protein>
    <submittedName>
        <fullName evidence="1">Uncharacterized protein</fullName>
    </submittedName>
</protein>
<gene>
    <name evidence="1" type="ORF">Rmf_11070</name>
</gene>
<organism evidence="1 2">
    <name type="scientific">Roseomonas fluvialis</name>
    <dbReference type="NCBI Taxonomy" id="1750527"/>
    <lineage>
        <taxon>Bacteria</taxon>
        <taxon>Pseudomonadati</taxon>
        <taxon>Pseudomonadota</taxon>
        <taxon>Alphaproteobacteria</taxon>
        <taxon>Acetobacterales</taxon>
        <taxon>Roseomonadaceae</taxon>
        <taxon>Roseomonas</taxon>
    </lineage>
</organism>
<name>A0ABM7Y083_9PROT</name>